<dbReference type="UniPathway" id="UPA00629">
    <property type="reaction ID" value="UER00684"/>
</dbReference>
<keyword evidence="4" id="KW-0021">Allosteric enzyme</keyword>
<evidence type="ECO:0000256" key="4">
    <source>
        <dbReference type="HAMAP-Rule" id="MF_01241"/>
    </source>
</evidence>
<dbReference type="HAMAP" id="MF_01241">
    <property type="entry name" value="GlcN6P_deamin"/>
    <property type="match status" value="1"/>
</dbReference>
<dbReference type="InterPro" id="IPR018321">
    <property type="entry name" value="Glucosamine6P_isomerase_CS"/>
</dbReference>
<feature type="site" description="Part of the allosteric site" evidence="4">
    <location>
        <position position="146"/>
    </location>
</feature>
<dbReference type="PANTHER" id="PTHR11280">
    <property type="entry name" value="GLUCOSAMINE-6-PHOSPHATE ISOMERASE"/>
    <property type="match status" value="1"/>
</dbReference>
<keyword evidence="7" id="KW-1185">Reference proteome</keyword>
<sequence>MEVIICPDADEVGRVAAAKVGQVCAAASRPVLGLATGSSPLAIYRHLQLMVGEGRLDLGRASAFALDEYVGLDPAHPESYRSVIHRTVTEPLGLDPDRVHVPDGSAEDLEQAAAGYDRAIAEAGGVDVQILGIGSNGHIGFNEPTSSFASRTRIKTLTQRTRLDNQRFFDSLEDVPTHCLTQGLGTIMDARHVVLVAQGEAKAQAVAATVEGPVTALVPASVLQFHQRATVVVDELAASRLQLGDYYREVYAGKPAWQRFA</sequence>
<dbReference type="GO" id="GO:0006043">
    <property type="term" value="P:glucosamine catabolic process"/>
    <property type="evidence" value="ECO:0007669"/>
    <property type="project" value="TreeGrafter"/>
</dbReference>
<evidence type="ECO:0000313" key="6">
    <source>
        <dbReference type="EMBL" id="SDD88923.1"/>
    </source>
</evidence>
<dbReference type="Gene3D" id="3.40.50.1360">
    <property type="match status" value="1"/>
</dbReference>
<comment type="activity regulation">
    <text evidence="4">Allosterically activated by N-acetylglucosamine 6-phosphate (GlcNAc6P).</text>
</comment>
<feature type="active site" description="Proton acceptor; for ring-opening step" evidence="4">
    <location>
        <position position="138"/>
    </location>
</feature>
<feature type="active site" description="Proton acceptor; for enolization step" evidence="4">
    <location>
        <position position="67"/>
    </location>
</feature>
<evidence type="ECO:0000256" key="2">
    <source>
        <dbReference type="ARBA" id="ARBA00022801"/>
    </source>
</evidence>
<dbReference type="InterPro" id="IPR037171">
    <property type="entry name" value="NagB/RpiA_transferase-like"/>
</dbReference>
<dbReference type="GO" id="GO:0019262">
    <property type="term" value="P:N-acetylneuraminate catabolic process"/>
    <property type="evidence" value="ECO:0007669"/>
    <property type="project" value="UniProtKB-UniRule"/>
</dbReference>
<comment type="similarity">
    <text evidence="4">Belongs to the glucosamine/galactosamine-6-phosphate isomerase family. NagB subfamily.</text>
</comment>
<dbReference type="FunFam" id="3.40.50.1360:FF:000003">
    <property type="entry name" value="Glucosamine-6-phosphate deaminase"/>
    <property type="match status" value="1"/>
</dbReference>
<name>A0A1G6YG10_9ACTN</name>
<dbReference type="NCBIfam" id="TIGR00502">
    <property type="entry name" value="nagB"/>
    <property type="match status" value="1"/>
</dbReference>
<dbReference type="InterPro" id="IPR006148">
    <property type="entry name" value="Glc/Gal-6P_isomerase"/>
</dbReference>
<comment type="function">
    <text evidence="4">Catalyzes the reversible isomerization-deamination of glucosamine 6-phosphate (GlcN6P) to form fructose 6-phosphate (Fru6P) and ammonium ion.</text>
</comment>
<comment type="pathway">
    <text evidence="4">Amino-sugar metabolism; N-acetylneuraminate degradation; D-fructose 6-phosphate from N-acetylneuraminate: step 5/5.</text>
</comment>
<proteinExistence type="inferred from homology"/>
<dbReference type="EC" id="3.5.99.6" evidence="4"/>
<evidence type="ECO:0000256" key="3">
    <source>
        <dbReference type="ARBA" id="ARBA00023277"/>
    </source>
</evidence>
<evidence type="ECO:0000256" key="1">
    <source>
        <dbReference type="ARBA" id="ARBA00000644"/>
    </source>
</evidence>
<gene>
    <name evidence="4" type="primary">nagB</name>
    <name evidence="6" type="ORF">SAMN04489747_1987</name>
</gene>
<dbReference type="Pfam" id="PF01182">
    <property type="entry name" value="Glucosamine_iso"/>
    <property type="match status" value="1"/>
</dbReference>
<reference evidence="6 7" key="1">
    <citation type="submission" date="2016-10" db="EMBL/GenBank/DDBJ databases">
        <authorList>
            <person name="de Groot N.N."/>
        </authorList>
    </citation>
    <scope>NUCLEOTIDE SEQUENCE [LARGE SCALE GENOMIC DNA]</scope>
    <source>
        <strain evidence="6 7">MON 2.2</strain>
    </source>
</reference>
<dbReference type="NCBIfam" id="NF001684">
    <property type="entry name" value="PRK00443.1-4"/>
    <property type="match status" value="1"/>
</dbReference>
<dbReference type="EMBL" id="LT629688">
    <property type="protein sequence ID" value="SDD88923.1"/>
    <property type="molecule type" value="Genomic_DNA"/>
</dbReference>
<dbReference type="AlphaFoldDB" id="A0A1G6YG10"/>
<feature type="active site" description="For ring-opening step" evidence="4">
    <location>
        <position position="143"/>
    </location>
</feature>
<dbReference type="PANTHER" id="PTHR11280:SF5">
    <property type="entry name" value="GLUCOSAMINE-6-PHOSPHATE ISOMERASE"/>
    <property type="match status" value="1"/>
</dbReference>
<feature type="site" description="Part of the allosteric site" evidence="4">
    <location>
        <position position="153"/>
    </location>
</feature>
<feature type="site" description="Part of the allosteric site" evidence="4">
    <location>
        <position position="156"/>
    </location>
</feature>
<dbReference type="PROSITE" id="PS01161">
    <property type="entry name" value="GLC_GALNAC_ISOMERASE"/>
    <property type="match status" value="1"/>
</dbReference>
<feature type="site" description="Part of the allosteric site" evidence="4">
    <location>
        <position position="155"/>
    </location>
</feature>
<comment type="catalytic activity">
    <reaction evidence="1 4">
        <text>alpha-D-glucosamine 6-phosphate + H2O = beta-D-fructose 6-phosphate + NH4(+)</text>
        <dbReference type="Rhea" id="RHEA:12172"/>
        <dbReference type="ChEBI" id="CHEBI:15377"/>
        <dbReference type="ChEBI" id="CHEBI:28938"/>
        <dbReference type="ChEBI" id="CHEBI:57634"/>
        <dbReference type="ChEBI" id="CHEBI:75989"/>
        <dbReference type="EC" id="3.5.99.6"/>
    </reaction>
</comment>
<evidence type="ECO:0000313" key="7">
    <source>
        <dbReference type="Proteomes" id="UP000198546"/>
    </source>
</evidence>
<comment type="caution">
    <text evidence="4">Lacks conserved residue(s) required for the propagation of feature annotation.</text>
</comment>
<dbReference type="SUPFAM" id="SSF100950">
    <property type="entry name" value="NagB/RpiA/CoA transferase-like"/>
    <property type="match status" value="1"/>
</dbReference>
<protein>
    <recommendedName>
        <fullName evidence="4">Glucosamine-6-phosphate deaminase</fullName>
        <ecNumber evidence="4">3.5.99.6</ecNumber>
    </recommendedName>
    <alternativeName>
        <fullName evidence="4">GlcN6P deaminase</fullName>
        <shortName evidence="4">GNPDA</shortName>
    </alternativeName>
    <alternativeName>
        <fullName evidence="4">Glucosamine-6-phosphate isomerase</fullName>
    </alternativeName>
</protein>
<feature type="active site" description="For ring-opening step" evidence="4">
    <location>
        <position position="136"/>
    </location>
</feature>
<dbReference type="GO" id="GO:0042802">
    <property type="term" value="F:identical protein binding"/>
    <property type="evidence" value="ECO:0007669"/>
    <property type="project" value="TreeGrafter"/>
</dbReference>
<keyword evidence="2 4" id="KW-0378">Hydrolase</keyword>
<accession>A0A1G6YG10</accession>
<dbReference type="OrthoDB" id="9791139at2"/>
<dbReference type="CDD" id="cd01399">
    <property type="entry name" value="GlcN6P_deaminase"/>
    <property type="match status" value="1"/>
</dbReference>
<dbReference type="GO" id="GO:0005975">
    <property type="term" value="P:carbohydrate metabolic process"/>
    <property type="evidence" value="ECO:0007669"/>
    <property type="project" value="InterPro"/>
</dbReference>
<feature type="domain" description="Glucosamine/galactosamine-6-phosphate isomerase" evidence="5">
    <location>
        <begin position="11"/>
        <end position="229"/>
    </location>
</feature>
<dbReference type="Proteomes" id="UP000198546">
    <property type="component" value="Chromosome i"/>
</dbReference>
<dbReference type="RefSeq" id="WP_090592862.1">
    <property type="nucleotide sequence ID" value="NZ_LT629688.1"/>
</dbReference>
<dbReference type="GO" id="GO:0006046">
    <property type="term" value="P:N-acetylglucosamine catabolic process"/>
    <property type="evidence" value="ECO:0007669"/>
    <property type="project" value="UniProtKB-UniRule"/>
</dbReference>
<evidence type="ECO:0000259" key="5">
    <source>
        <dbReference type="Pfam" id="PF01182"/>
    </source>
</evidence>
<dbReference type="STRING" id="675864.SAMN04489747_1987"/>
<dbReference type="InterPro" id="IPR004547">
    <property type="entry name" value="Glucosamine6P_isomerase"/>
</dbReference>
<dbReference type="GO" id="GO:0005737">
    <property type="term" value="C:cytoplasm"/>
    <property type="evidence" value="ECO:0007669"/>
    <property type="project" value="TreeGrafter"/>
</dbReference>
<dbReference type="GO" id="GO:0004342">
    <property type="term" value="F:glucosamine-6-phosphate deaminase activity"/>
    <property type="evidence" value="ECO:0007669"/>
    <property type="project" value="UniProtKB-UniRule"/>
</dbReference>
<keyword evidence="3 4" id="KW-0119">Carbohydrate metabolism</keyword>
<organism evidence="6 7">
    <name type="scientific">Auraticoccus monumenti</name>
    <dbReference type="NCBI Taxonomy" id="675864"/>
    <lineage>
        <taxon>Bacteria</taxon>
        <taxon>Bacillati</taxon>
        <taxon>Actinomycetota</taxon>
        <taxon>Actinomycetes</taxon>
        <taxon>Propionibacteriales</taxon>
        <taxon>Propionibacteriaceae</taxon>
        <taxon>Auraticoccus</taxon>
    </lineage>
</organism>